<evidence type="ECO:0000256" key="6">
    <source>
        <dbReference type="SAM" id="MobiDB-lite"/>
    </source>
</evidence>
<feature type="compositionally biased region" description="Low complexity" evidence="6">
    <location>
        <begin position="895"/>
        <end position="911"/>
    </location>
</feature>
<feature type="compositionally biased region" description="Polar residues" evidence="6">
    <location>
        <begin position="935"/>
        <end position="949"/>
    </location>
</feature>
<keyword evidence="11" id="KW-1185">Reference proteome</keyword>
<dbReference type="SMART" id="SM00320">
    <property type="entry name" value="WD40"/>
    <property type="match status" value="4"/>
</dbReference>
<dbReference type="InterPro" id="IPR057646">
    <property type="entry name" value="WD40_WDHD1_1st"/>
</dbReference>
<evidence type="ECO:0000259" key="9">
    <source>
        <dbReference type="Pfam" id="PF24817"/>
    </source>
</evidence>
<feature type="repeat" description="WD" evidence="5">
    <location>
        <begin position="126"/>
        <end position="167"/>
    </location>
</feature>
<proteinExistence type="predicted"/>
<comment type="subcellular location">
    <subcellularLocation>
        <location evidence="1">Nucleus</location>
    </subcellularLocation>
</comment>
<dbReference type="Pfam" id="PF24817">
    <property type="entry name" value="WD40_WDHD1_1st"/>
    <property type="match status" value="1"/>
</dbReference>
<dbReference type="Pfam" id="PF20946">
    <property type="entry name" value="Ctf4_C"/>
    <property type="match status" value="1"/>
</dbReference>
<dbReference type="InterPro" id="IPR036322">
    <property type="entry name" value="WD40_repeat_dom_sf"/>
</dbReference>
<keyword evidence="2 5" id="KW-0853">WD repeat</keyword>
<accession>A0ABN7ARW7</accession>
<gene>
    <name evidence="10" type="ORF">NTJ_06906</name>
</gene>
<keyword evidence="4" id="KW-0539">Nucleus</keyword>
<organism evidence="10 11">
    <name type="scientific">Nesidiocoris tenuis</name>
    <dbReference type="NCBI Taxonomy" id="355587"/>
    <lineage>
        <taxon>Eukaryota</taxon>
        <taxon>Metazoa</taxon>
        <taxon>Ecdysozoa</taxon>
        <taxon>Arthropoda</taxon>
        <taxon>Hexapoda</taxon>
        <taxon>Insecta</taxon>
        <taxon>Pterygota</taxon>
        <taxon>Neoptera</taxon>
        <taxon>Paraneoptera</taxon>
        <taxon>Hemiptera</taxon>
        <taxon>Heteroptera</taxon>
        <taxon>Panheteroptera</taxon>
        <taxon>Cimicomorpha</taxon>
        <taxon>Miridae</taxon>
        <taxon>Dicyphina</taxon>
        <taxon>Nesidiocoris</taxon>
    </lineage>
</organism>
<dbReference type="PROSITE" id="PS50082">
    <property type="entry name" value="WD_REPEATS_2"/>
    <property type="match status" value="2"/>
</dbReference>
<dbReference type="PANTHER" id="PTHR19932:SF10">
    <property type="entry name" value="WD REPEAT AND HMG-BOX DNA-BINDING PROTEIN 1"/>
    <property type="match status" value="1"/>
</dbReference>
<dbReference type="Proteomes" id="UP001307889">
    <property type="component" value="Chromosome 5"/>
</dbReference>
<feature type="repeat" description="WD" evidence="5">
    <location>
        <begin position="5"/>
        <end position="36"/>
    </location>
</feature>
<feature type="region of interest" description="Disordered" evidence="6">
    <location>
        <begin position="297"/>
        <end position="331"/>
    </location>
</feature>
<evidence type="ECO:0000256" key="1">
    <source>
        <dbReference type="ARBA" id="ARBA00004123"/>
    </source>
</evidence>
<evidence type="ECO:0000256" key="2">
    <source>
        <dbReference type="ARBA" id="ARBA00022574"/>
    </source>
</evidence>
<evidence type="ECO:0000259" key="8">
    <source>
        <dbReference type="Pfam" id="PF20946"/>
    </source>
</evidence>
<feature type="region of interest" description="Disordered" evidence="6">
    <location>
        <begin position="763"/>
        <end position="808"/>
    </location>
</feature>
<sequence>MELTRYGHSEGHTDVCYSEDSKYIITCGSEGDVRVWTSVDDDQQDECVGEQAWAVAQKGNSLYVATDNNTVQIYTFPKLSNDGIVSRFTAPATQIQVSKDGKTLAAGSCDMEIHVVDIDSMQNTKLLDHKGAVLSICLDPDSKYLVSSGCDGFVKVWLLSTRDIVKQWDGLKKSNSFENAESLCRMDFHGSGQFLAVPFGESIRIFERETWNQVKAFSNFAPEPSTFNIVKYSPCGKLLAAGTVRGELFIWEFSSERLVKHESKLPKHAITGLSWKSDSKSFVFCNSMGQLGNIELPETSFDDQEPDAALNPDEIPVPEPVFDDDDDEDDENVVSLEKIKSQAAFHGSQASLVSKSPTRDDDDKSNAGSHKYQSPVSELQEPFQPSSTPLHLQQRFMVWNSCGIVRQFNSEGMEDIDVEYHDTSKNHGLRLNNVAGHTMAALTTQAVALACPRTEDGSPSKLMCVLMKSWDGSKEWDCSLPDNEEAIGLVAGANWIATISDSLILRLFTLDGSQTDLTSVPGPFVAAAGSGQLLTVVFHSGIGIDSQQCLSYSEMVVDPRSKLITVVSTKLLPLSPKTLLRWVGYSDEGSLCTVDSDGVLRLLYRNNWRPIISLDDQLKSKFDHYFVVGVNEMSHTVRCILCKGAYYPPVVPKPLVNEISWQMPLCELESGKGKLEEEYLRNRIVVENVNDDASLEQKTAVEKAISITVMKLFAMACRSGLEARALTLCESMPSVDVVKLASEYAAKIGRHQLANKVNEIASSMSRPKFQHPEIISSSRRKETTPDRSTDDVFSQDMFDNSDSSAKEKENFIQKMQQLQRKKKESVSPKPMRISKAGNPFKKVKETDRADVTLNESTSETRQTFMEWYEENRLRLQEENPLLKEGELAVAAMKQYRQQNQQAQLNSSSTNSPLEDLSQASNHSDSGSKKTKSSEQRVNSGRKSATSTETKLPEESEVRKRKADDSTAERDKPKKKLNSLTKLQAFSFSKS</sequence>
<dbReference type="Pfam" id="PF12341">
    <property type="entry name" value="Mcl1_mid"/>
    <property type="match status" value="1"/>
</dbReference>
<evidence type="ECO:0000256" key="3">
    <source>
        <dbReference type="ARBA" id="ARBA00022737"/>
    </source>
</evidence>
<dbReference type="InterPro" id="IPR015943">
    <property type="entry name" value="WD40/YVTN_repeat-like_dom_sf"/>
</dbReference>
<evidence type="ECO:0000256" key="5">
    <source>
        <dbReference type="PROSITE-ProRule" id="PRU00221"/>
    </source>
</evidence>
<feature type="compositionally biased region" description="Polar residues" evidence="6">
    <location>
        <begin position="366"/>
        <end position="387"/>
    </location>
</feature>
<feature type="region of interest" description="Disordered" evidence="6">
    <location>
        <begin position="347"/>
        <end position="387"/>
    </location>
</feature>
<feature type="domain" description="WDHD1/CFT4 second beta-propeller" evidence="7">
    <location>
        <begin position="381"/>
        <end position="665"/>
    </location>
</feature>
<evidence type="ECO:0000259" key="7">
    <source>
        <dbReference type="Pfam" id="PF12341"/>
    </source>
</evidence>
<evidence type="ECO:0008006" key="12">
    <source>
        <dbReference type="Google" id="ProtNLM"/>
    </source>
</evidence>
<evidence type="ECO:0000313" key="11">
    <source>
        <dbReference type="Proteomes" id="UP001307889"/>
    </source>
</evidence>
<dbReference type="PROSITE" id="PS50294">
    <property type="entry name" value="WD_REPEATS_REGION"/>
    <property type="match status" value="2"/>
</dbReference>
<dbReference type="SUPFAM" id="SSF101898">
    <property type="entry name" value="NHL repeat"/>
    <property type="match status" value="1"/>
</dbReference>
<protein>
    <recommendedName>
        <fullName evidence="12">WD repeat-containing protein 55 homolog</fullName>
    </recommendedName>
</protein>
<feature type="domain" description="WDHD1 first WD40" evidence="9">
    <location>
        <begin position="5"/>
        <end position="292"/>
    </location>
</feature>
<dbReference type="PANTHER" id="PTHR19932">
    <property type="entry name" value="WD REPEAT AND HMG-BOX DNA BINDING PROTEIN"/>
    <property type="match status" value="1"/>
</dbReference>
<dbReference type="EMBL" id="AP028913">
    <property type="protein sequence ID" value="BES94097.1"/>
    <property type="molecule type" value="Genomic_DNA"/>
</dbReference>
<feature type="compositionally biased region" description="Basic and acidic residues" evidence="6">
    <location>
        <begin position="950"/>
        <end position="971"/>
    </location>
</feature>
<feature type="compositionally biased region" description="Acidic residues" evidence="6">
    <location>
        <begin position="321"/>
        <end position="331"/>
    </location>
</feature>
<dbReference type="InterPro" id="IPR022100">
    <property type="entry name" value="WDHD1/CFT4_beta-prop_2nd"/>
</dbReference>
<keyword evidence="3" id="KW-0677">Repeat</keyword>
<feature type="domain" description="WDHD1/CFT4 helical bundle" evidence="8">
    <location>
        <begin position="673"/>
        <end position="763"/>
    </location>
</feature>
<dbReference type="Gene3D" id="2.130.10.10">
    <property type="entry name" value="YVTN repeat-like/Quinoprotein amine dehydrogenase"/>
    <property type="match status" value="2"/>
</dbReference>
<name>A0ABN7ARW7_9HEMI</name>
<dbReference type="InterPro" id="IPR048591">
    <property type="entry name" value="WDHD1/CFT4_hel"/>
</dbReference>
<evidence type="ECO:0000256" key="4">
    <source>
        <dbReference type="ARBA" id="ARBA00023242"/>
    </source>
</evidence>
<evidence type="ECO:0000313" key="10">
    <source>
        <dbReference type="EMBL" id="BES94097.1"/>
    </source>
</evidence>
<reference evidence="10 11" key="1">
    <citation type="submission" date="2023-09" db="EMBL/GenBank/DDBJ databases">
        <title>Nesidiocoris tenuis whole genome shotgun sequence.</title>
        <authorList>
            <person name="Shibata T."/>
            <person name="Shimoda M."/>
            <person name="Kobayashi T."/>
            <person name="Uehara T."/>
        </authorList>
    </citation>
    <scope>NUCLEOTIDE SEQUENCE [LARGE SCALE GENOMIC DNA]</scope>
    <source>
        <strain evidence="10 11">Japan</strain>
    </source>
</reference>
<feature type="compositionally biased region" description="Basic and acidic residues" evidence="6">
    <location>
        <begin position="779"/>
        <end position="790"/>
    </location>
</feature>
<feature type="compositionally biased region" description="Basic and acidic residues" evidence="6">
    <location>
        <begin position="925"/>
        <end position="934"/>
    </location>
</feature>
<feature type="region of interest" description="Disordered" evidence="6">
    <location>
        <begin position="895"/>
        <end position="990"/>
    </location>
</feature>
<feature type="compositionally biased region" description="Polar residues" evidence="6">
    <location>
        <begin position="977"/>
        <end position="990"/>
    </location>
</feature>
<dbReference type="InterPro" id="IPR001680">
    <property type="entry name" value="WD40_rpt"/>
</dbReference>
<dbReference type="SUPFAM" id="SSF50978">
    <property type="entry name" value="WD40 repeat-like"/>
    <property type="match status" value="1"/>
</dbReference>